<feature type="domain" description="UspA" evidence="3">
    <location>
        <begin position="201"/>
        <end position="346"/>
    </location>
</feature>
<proteinExistence type="predicted"/>
<dbReference type="PANTHER" id="PTHR31964">
    <property type="entry name" value="ADENINE NUCLEOTIDE ALPHA HYDROLASES-LIKE SUPERFAMILY PROTEIN"/>
    <property type="match status" value="1"/>
</dbReference>
<dbReference type="InterPro" id="IPR014729">
    <property type="entry name" value="Rossmann-like_a/b/a_fold"/>
</dbReference>
<evidence type="ECO:0000256" key="1">
    <source>
        <dbReference type="SAM" id="Coils"/>
    </source>
</evidence>
<feature type="compositionally biased region" description="Low complexity" evidence="2">
    <location>
        <begin position="163"/>
        <end position="173"/>
    </location>
</feature>
<organism evidence="4 5">
    <name type="scientific">Chlorella vulgaris</name>
    <name type="common">Green alga</name>
    <dbReference type="NCBI Taxonomy" id="3077"/>
    <lineage>
        <taxon>Eukaryota</taxon>
        <taxon>Viridiplantae</taxon>
        <taxon>Chlorophyta</taxon>
        <taxon>core chlorophytes</taxon>
        <taxon>Trebouxiophyceae</taxon>
        <taxon>Chlorellales</taxon>
        <taxon>Chlorellaceae</taxon>
        <taxon>Chlorella clade</taxon>
        <taxon>Chlorella</taxon>
    </lineage>
</organism>
<dbReference type="CDD" id="cd23659">
    <property type="entry name" value="USP_At3g01520-like"/>
    <property type="match status" value="1"/>
</dbReference>
<reference evidence="4" key="1">
    <citation type="journal article" date="2019" name="Plant J.">
        <title>Chlorella vulgaris genome assembly and annotation reveals the molecular basis for metabolic acclimation to high light conditions.</title>
        <authorList>
            <person name="Cecchin M."/>
            <person name="Marcolungo L."/>
            <person name="Rossato M."/>
            <person name="Girolomoni L."/>
            <person name="Cosentino E."/>
            <person name="Cuine S."/>
            <person name="Li-Beisson Y."/>
            <person name="Delledonne M."/>
            <person name="Ballottari M."/>
        </authorList>
    </citation>
    <scope>NUCLEOTIDE SEQUENCE</scope>
    <source>
        <strain evidence="4">211/11P</strain>
    </source>
</reference>
<feature type="coiled-coil region" evidence="1">
    <location>
        <begin position="419"/>
        <end position="446"/>
    </location>
</feature>
<evidence type="ECO:0000313" key="5">
    <source>
        <dbReference type="Proteomes" id="UP001055712"/>
    </source>
</evidence>
<dbReference type="OrthoDB" id="843225at2759"/>
<dbReference type="AlphaFoldDB" id="A0A9D4TY10"/>
<feature type="region of interest" description="Disordered" evidence="2">
    <location>
        <begin position="387"/>
        <end position="416"/>
    </location>
</feature>
<dbReference type="InterPro" id="IPR006016">
    <property type="entry name" value="UspA"/>
</dbReference>
<dbReference type="PANTHER" id="PTHR31964:SF113">
    <property type="entry name" value="USPA DOMAIN-CONTAINING PROTEIN"/>
    <property type="match status" value="1"/>
</dbReference>
<comment type="caution">
    <text evidence="4">The sequence shown here is derived from an EMBL/GenBank/DDBJ whole genome shotgun (WGS) entry which is preliminary data.</text>
</comment>
<evidence type="ECO:0000259" key="3">
    <source>
        <dbReference type="Pfam" id="PF00582"/>
    </source>
</evidence>
<dbReference type="Proteomes" id="UP001055712">
    <property type="component" value="Unassembled WGS sequence"/>
</dbReference>
<evidence type="ECO:0000256" key="2">
    <source>
        <dbReference type="SAM" id="MobiDB-lite"/>
    </source>
</evidence>
<keyword evidence="5" id="KW-1185">Reference proteome</keyword>
<dbReference type="Gene3D" id="3.40.50.620">
    <property type="entry name" value="HUPs"/>
    <property type="match status" value="2"/>
</dbReference>
<dbReference type="Pfam" id="PF00582">
    <property type="entry name" value="Usp"/>
    <property type="match status" value="1"/>
</dbReference>
<dbReference type="EMBL" id="SIDB01000001">
    <property type="protein sequence ID" value="KAI3437853.1"/>
    <property type="molecule type" value="Genomic_DNA"/>
</dbReference>
<sequence>MAGHAHAPAVTTDSNTRRIALIVPTWSQSIYPWSFLKQYLLRRVETGGCTALDPSDKLFIVKAGKADEEGERWKMGGPLVPDLDTALAHYPATVVRLEGSVRSSIRTFLERNSIDVLVVGEHWPSSGLQLTSVSEWVKQNVSCPFLIIRRAAVANARMKISSSQSPLASPQSAGAGESIPPESFLSRLSPTCPRTASMTGRRIAIAYTGFASGRGLLQFARDKLLNPNDEIYLVHVFNKQENPVVHQTMKLMRAMTMQKAESAGEVTLDNSISFGAAELEGYKTVHLNVVLQGDVKSALTSFCSSEDIELLVIGTRSGGKIKKRLGGGSVSSFLIDHAPCPCLVVPYKHMGVDDSRDAADEEALGTSPPASPGSWLAAGMEMVTGKAEPSALAAADSRPGSGGSGGSGELQRSSVSDALAQLQQQLKEKDLVIADLRRQVRDLQESQDKSGRP</sequence>
<dbReference type="SUPFAM" id="SSF52402">
    <property type="entry name" value="Adenine nucleotide alpha hydrolases-like"/>
    <property type="match status" value="2"/>
</dbReference>
<accession>A0A9D4TY10</accession>
<name>A0A9D4TY10_CHLVU</name>
<keyword evidence="1" id="KW-0175">Coiled coil</keyword>
<protein>
    <recommendedName>
        <fullName evidence="3">UspA domain-containing protein</fullName>
    </recommendedName>
</protein>
<evidence type="ECO:0000313" key="4">
    <source>
        <dbReference type="EMBL" id="KAI3437853.1"/>
    </source>
</evidence>
<reference evidence="4" key="2">
    <citation type="submission" date="2020-11" db="EMBL/GenBank/DDBJ databases">
        <authorList>
            <person name="Cecchin M."/>
            <person name="Marcolungo L."/>
            <person name="Rossato M."/>
            <person name="Girolomoni L."/>
            <person name="Cosentino E."/>
            <person name="Cuine S."/>
            <person name="Li-Beisson Y."/>
            <person name="Delledonne M."/>
            <person name="Ballottari M."/>
        </authorList>
    </citation>
    <scope>NUCLEOTIDE SEQUENCE</scope>
    <source>
        <strain evidence="4">211/11P</strain>
        <tissue evidence="4">Whole cell</tissue>
    </source>
</reference>
<feature type="region of interest" description="Disordered" evidence="2">
    <location>
        <begin position="163"/>
        <end position="191"/>
    </location>
</feature>
<feature type="region of interest" description="Disordered" evidence="2">
    <location>
        <begin position="357"/>
        <end position="376"/>
    </location>
</feature>
<gene>
    <name evidence="4" type="ORF">D9Q98_000299</name>
</gene>